<geneLocation type="plasmid" evidence="6">
    <name>pTrp</name>
</geneLocation>
<dbReference type="EC" id="4.1.3.27" evidence="1"/>
<dbReference type="RefSeq" id="WP_154061781.1">
    <property type="nucleotide sequence ID" value="NZ_LR217719.1"/>
</dbReference>
<dbReference type="FunFam" id="3.40.50.880:FF:000003">
    <property type="entry name" value="Anthranilate synthase component II"/>
    <property type="match status" value="1"/>
</dbReference>
<dbReference type="CDD" id="cd01743">
    <property type="entry name" value="GATase1_Anthranilate_Synthase"/>
    <property type="match status" value="1"/>
</dbReference>
<feature type="domain" description="Glutamine amidotransferase" evidence="5">
    <location>
        <begin position="5"/>
        <end position="187"/>
    </location>
</feature>
<keyword evidence="2" id="KW-0315">Glutamine amidotransferase</keyword>
<evidence type="ECO:0000256" key="3">
    <source>
        <dbReference type="ARBA" id="ARBA00023239"/>
    </source>
</evidence>
<dbReference type="Proteomes" id="UP000294349">
    <property type="component" value="Plasmid pTrp"/>
</dbReference>
<evidence type="ECO:0000256" key="1">
    <source>
        <dbReference type="ARBA" id="ARBA00012266"/>
    </source>
</evidence>
<dbReference type="GO" id="GO:0002047">
    <property type="term" value="P:phenazine biosynthetic process"/>
    <property type="evidence" value="ECO:0007669"/>
    <property type="project" value="TreeGrafter"/>
</dbReference>
<dbReference type="InterPro" id="IPR017926">
    <property type="entry name" value="GATASE"/>
</dbReference>
<comment type="catalytic activity">
    <reaction evidence="4">
        <text>chorismate + L-glutamine = anthranilate + pyruvate + L-glutamate + H(+)</text>
        <dbReference type="Rhea" id="RHEA:21732"/>
        <dbReference type="ChEBI" id="CHEBI:15361"/>
        <dbReference type="ChEBI" id="CHEBI:15378"/>
        <dbReference type="ChEBI" id="CHEBI:16567"/>
        <dbReference type="ChEBI" id="CHEBI:29748"/>
        <dbReference type="ChEBI" id="CHEBI:29985"/>
        <dbReference type="ChEBI" id="CHEBI:58359"/>
        <dbReference type="EC" id="4.1.3.27"/>
    </reaction>
</comment>
<dbReference type="OrthoDB" id="9806430at2"/>
<evidence type="ECO:0000256" key="2">
    <source>
        <dbReference type="ARBA" id="ARBA00022962"/>
    </source>
</evidence>
<dbReference type="Pfam" id="PF00117">
    <property type="entry name" value="GATase"/>
    <property type="match status" value="1"/>
</dbReference>
<protein>
    <recommendedName>
        <fullName evidence="1">anthranilate synthase</fullName>
        <ecNumber evidence="1">4.1.3.27</ecNumber>
    </recommendedName>
</protein>
<dbReference type="GO" id="GO:0004048">
    <property type="term" value="F:anthranilate phosphoribosyltransferase activity"/>
    <property type="evidence" value="ECO:0007669"/>
    <property type="project" value="TreeGrafter"/>
</dbReference>
<evidence type="ECO:0000256" key="4">
    <source>
        <dbReference type="ARBA" id="ARBA00047683"/>
    </source>
</evidence>
<reference evidence="6 7" key="1">
    <citation type="submission" date="2019-02" db="EMBL/GenBank/DDBJ databases">
        <authorList>
            <person name="Manzano-Marin A."/>
            <person name="Manzano-Marin A."/>
        </authorList>
    </citation>
    <scope>NUCLEOTIDE SEQUENCE [LARGE SCALE GENOMIC DNA]</scope>
    <source>
        <strain evidence="6 7">BuCilaricifoliae</strain>
        <plasmid evidence="7">ptrp</plasmid>
    </source>
</reference>
<dbReference type="PROSITE" id="PS51273">
    <property type="entry name" value="GATASE_TYPE_1"/>
    <property type="match status" value="1"/>
</dbReference>
<dbReference type="PANTHER" id="PTHR43418:SF2">
    <property type="entry name" value="BIFUNCTIONAL PROTEIN TRPGD"/>
    <property type="match status" value="1"/>
</dbReference>
<organism evidence="6 7">
    <name type="scientific">Buchnera aphidicola</name>
    <name type="common">Cinara laricifoliae</name>
    <dbReference type="NCBI Taxonomy" id="2518977"/>
    <lineage>
        <taxon>Bacteria</taxon>
        <taxon>Pseudomonadati</taxon>
        <taxon>Pseudomonadota</taxon>
        <taxon>Gammaproteobacteria</taxon>
        <taxon>Enterobacterales</taxon>
        <taxon>Erwiniaceae</taxon>
        <taxon>Buchnera</taxon>
    </lineage>
</organism>
<dbReference type="SUPFAM" id="SSF52317">
    <property type="entry name" value="Class I glutamine amidotransferase-like"/>
    <property type="match status" value="1"/>
</dbReference>
<dbReference type="PRINTS" id="PR00096">
    <property type="entry name" value="GATASE"/>
</dbReference>
<keyword evidence="3 6" id="KW-0456">Lyase</keyword>
<evidence type="ECO:0000259" key="5">
    <source>
        <dbReference type="Pfam" id="PF00117"/>
    </source>
</evidence>
<dbReference type="GO" id="GO:0005829">
    <property type="term" value="C:cytosol"/>
    <property type="evidence" value="ECO:0007669"/>
    <property type="project" value="TreeGrafter"/>
</dbReference>
<keyword evidence="6" id="KW-0614">Plasmid</keyword>
<name>A0A451DCI8_9GAMM</name>
<dbReference type="PRINTS" id="PR00097">
    <property type="entry name" value="ANTSNTHASEII"/>
</dbReference>
<dbReference type="InterPro" id="IPR050472">
    <property type="entry name" value="Anth_synth/Amidotransfase"/>
</dbReference>
<accession>A0A451DCI8</accession>
<dbReference type="AlphaFoldDB" id="A0A451DCI8"/>
<evidence type="ECO:0000313" key="6">
    <source>
        <dbReference type="EMBL" id="VFP84098.1"/>
    </source>
</evidence>
<dbReference type="GO" id="GO:0000162">
    <property type="term" value="P:L-tryptophan biosynthetic process"/>
    <property type="evidence" value="ECO:0007669"/>
    <property type="project" value="TreeGrafter"/>
</dbReference>
<sequence length="198" mass="22189">MSDILLLDNLDSFTYNIVDILRSYHRTVIIYRNTTPLSVLMLALERMHQPIVILSPGPGSPDTAGSMLALIDSIKGKIPILGICLGHQAIVQSYGGVVNVSSNVMHGKTSYIVHDQKDMFSKLPNPLLVARYHSLLCSTIPSDLQVNARYEQTVMGVKHIYDYVCGLQFHPESILTPLGSQLLHDTLHWLYRAYKRMV</sequence>
<gene>
    <name evidence="6" type="primary">trpG</name>
    <name evidence="6" type="ORF">BUCILAFE3058_416</name>
</gene>
<dbReference type="EMBL" id="LR217719">
    <property type="protein sequence ID" value="VFP84098.1"/>
    <property type="molecule type" value="Genomic_DNA"/>
</dbReference>
<dbReference type="InterPro" id="IPR029062">
    <property type="entry name" value="Class_I_gatase-like"/>
</dbReference>
<dbReference type="GO" id="GO:0004049">
    <property type="term" value="F:anthranilate synthase activity"/>
    <property type="evidence" value="ECO:0007669"/>
    <property type="project" value="UniProtKB-EC"/>
</dbReference>
<dbReference type="InterPro" id="IPR006221">
    <property type="entry name" value="TrpG/PapA_dom"/>
</dbReference>
<dbReference type="PANTHER" id="PTHR43418">
    <property type="entry name" value="MULTIFUNCTIONAL TRYPTOPHAN BIOSYNTHESIS PROTEIN-RELATED"/>
    <property type="match status" value="1"/>
</dbReference>
<evidence type="ECO:0000313" key="7">
    <source>
        <dbReference type="Proteomes" id="UP000294349"/>
    </source>
</evidence>
<dbReference type="Gene3D" id="3.40.50.880">
    <property type="match status" value="1"/>
</dbReference>
<dbReference type="NCBIfam" id="TIGR00566">
    <property type="entry name" value="trpG_papA"/>
    <property type="match status" value="1"/>
</dbReference>
<dbReference type="PRINTS" id="PR00099">
    <property type="entry name" value="CPSGATASE"/>
</dbReference>
<proteinExistence type="predicted"/>